<reference evidence="1 2" key="1">
    <citation type="journal article" date="2010" name="Stand. Genomic Sci.">
        <title>Complete genome sequence of Methanoplanus petrolearius type strain (SEBR 4847).</title>
        <authorList>
            <person name="Brambilla E."/>
            <person name="Djao O.D."/>
            <person name="Daligault H."/>
            <person name="Lapidus A."/>
            <person name="Lucas S."/>
            <person name="Hammon N."/>
            <person name="Nolan M."/>
            <person name="Tice H."/>
            <person name="Cheng J.F."/>
            <person name="Han C."/>
            <person name="Tapia R."/>
            <person name="Goodwin L."/>
            <person name="Pitluck S."/>
            <person name="Liolios K."/>
            <person name="Ivanova N."/>
            <person name="Mavromatis K."/>
            <person name="Mikhailova N."/>
            <person name="Pati A."/>
            <person name="Chen A."/>
            <person name="Palaniappan K."/>
            <person name="Land M."/>
            <person name="Hauser L."/>
            <person name="Chang Y.J."/>
            <person name="Jeffries C.D."/>
            <person name="Rohde M."/>
            <person name="Spring S."/>
            <person name="Sikorski J."/>
            <person name="Goker M."/>
            <person name="Woyke T."/>
            <person name="Bristow J."/>
            <person name="Eisen J.A."/>
            <person name="Markowitz V."/>
            <person name="Hugenholtz P."/>
            <person name="Kyrpides N.C."/>
            <person name="Klenk H.P."/>
        </authorList>
    </citation>
    <scope>NUCLEOTIDE SEQUENCE [LARGE SCALE GENOMIC DNA]</scope>
    <source>
        <strain evidence="2">DSM 11571 / OCM 486 / SEBR 4847</strain>
    </source>
</reference>
<dbReference type="RefSeq" id="WP_013328121.1">
    <property type="nucleotide sequence ID" value="NC_014507.1"/>
</dbReference>
<dbReference type="KEGG" id="mpi:Mpet_0164"/>
<evidence type="ECO:0000313" key="1">
    <source>
        <dbReference type="EMBL" id="ADN34942.1"/>
    </source>
</evidence>
<organism evidence="1 2">
    <name type="scientific">Methanolacinia petrolearia (strain DSM 11571 / OCM 486 / SEBR 4847)</name>
    <name type="common">Methanoplanus petrolearius</name>
    <dbReference type="NCBI Taxonomy" id="679926"/>
    <lineage>
        <taxon>Archaea</taxon>
        <taxon>Methanobacteriati</taxon>
        <taxon>Methanobacteriota</taxon>
        <taxon>Stenosarchaea group</taxon>
        <taxon>Methanomicrobia</taxon>
        <taxon>Methanomicrobiales</taxon>
        <taxon>Methanomicrobiaceae</taxon>
        <taxon>Methanolacinia</taxon>
    </lineage>
</organism>
<dbReference type="AlphaFoldDB" id="E1REJ5"/>
<gene>
    <name evidence="1" type="ordered locus">Mpet_0164</name>
</gene>
<dbReference type="EMBL" id="CP002117">
    <property type="protein sequence ID" value="ADN34942.1"/>
    <property type="molecule type" value="Genomic_DNA"/>
</dbReference>
<keyword evidence="2" id="KW-1185">Reference proteome</keyword>
<dbReference type="OrthoDB" id="142266at2157"/>
<dbReference type="Proteomes" id="UP000006565">
    <property type="component" value="Chromosome"/>
</dbReference>
<proteinExistence type="predicted"/>
<dbReference type="HOGENOM" id="CLU_030859_0_0_2"/>
<protein>
    <submittedName>
        <fullName evidence="1">Uncharacterized protein</fullName>
    </submittedName>
</protein>
<sequence length="613" mass="65649">MTDLERERVLNSVSQAVSFKPAYMTNDKLEAAVKGHGSLVISAYAISNSIAEDIFCPYGAPDMELLNRMTLVDASVATLPLDMVMEKAINSAKLAGATPENAALLAAAFAYFTGSCARSGVPLGNRKLGAIARIHAGVPRTSAISLITGKFTHKIPAFPAYMAIYEELVDKKLTRVDGSVLPPFVSGGAMYGHSALGEDYNFPELAYNAAKVGTEAMIKSMHGAGIYAYPLWPAFIGSAITLEMIHSDAALGEEYGTFTGTDSAYMAGKGAMDAAGIPAKIHVRGTNEEYDTARVIGDFGLILKDIGGPSVVGSMALDEVFAGFQEAATMGAGFSGGPVNAPLGHVLGDCMPAIRMLIKYNGDVYRTADDIRDYKMNSFIDPEYALCSLNTIARKAEDVTRGSVSTACLLASEDVKQRAVYRRAVKSYEMLKAGKTVEEVARQLDDERKAYVEERGSQVLSGFTGKDIKVRFTSITPQGRRTDNFTKKFWAFDANICFEATVNGKDYKIDNFAAKVIPEYVVDGKGRDDPDMGTVIFAGSVLSQELQYVGHTILNITIPAATGALLGGDPKTVAKDSQKGAYLTSAIPGGKEKAMEVVAVAKQIYDRINEPFP</sequence>
<accession>E1REJ5</accession>
<dbReference type="GeneID" id="9742606"/>
<name>E1REJ5_METP4</name>
<dbReference type="STRING" id="679926.Mpet_0164"/>
<evidence type="ECO:0000313" key="2">
    <source>
        <dbReference type="Proteomes" id="UP000006565"/>
    </source>
</evidence>
<dbReference type="eggNOG" id="arCOG04460">
    <property type="taxonomic scope" value="Archaea"/>
</dbReference>